<dbReference type="Gene3D" id="6.10.250.2930">
    <property type="match status" value="1"/>
</dbReference>
<evidence type="ECO:0000256" key="6">
    <source>
        <dbReference type="SAM" id="Phobius"/>
    </source>
</evidence>
<feature type="compositionally biased region" description="Basic and acidic residues" evidence="5">
    <location>
        <begin position="395"/>
        <end position="416"/>
    </location>
</feature>
<evidence type="ECO:0000256" key="3">
    <source>
        <dbReference type="ARBA" id="ARBA00022777"/>
    </source>
</evidence>
<evidence type="ECO:0000313" key="8">
    <source>
        <dbReference type="Proteomes" id="UP001283361"/>
    </source>
</evidence>
<sequence length="416" mass="47230">MPHTHSHDSAECETSSKYTGYIESHLQRLKSKCDSLTACIEQLLLDESPLLVLKGEDISLNKTCGLVSKSGSQGYRTQTERCTQQARDEIHDDIEHHLKDAVTDGGWGKFNRCMQNSYGDREKLPMVDKVCRLAAKEKELCGRYNLHRKVESFFNEQIQHLKCTCENLQHEHEHGFPTAAVAGAGVGGILFLVLIAVLCICFFKRRKSKKKKKAPNVIYLPAPNAEQHHVYQEVYQEVFDDRPYQSNAFCMSPTSNPPTLPTRYTKEPKAKEEEPAYLEPVEVGSQRRSYRPALPKRGQPTSNPNYDAPPEYTEHEEKPVEGTYFQPLPTPPESPTEKDEAGYDKLLRPQELRTPPEGYETVEEARSSIPLEEAPRPVIPVDQVPLGPVPAARTKKSDRQTESHYFVLEEKRQSEV</sequence>
<dbReference type="EC" id="2.7.10.1" evidence="1"/>
<dbReference type="AlphaFoldDB" id="A0AAE1CM24"/>
<gene>
    <name evidence="7" type="ORF">RRG08_030843</name>
</gene>
<feature type="region of interest" description="Disordered" evidence="5">
    <location>
        <begin position="246"/>
        <end position="416"/>
    </location>
</feature>
<dbReference type="Proteomes" id="UP001283361">
    <property type="component" value="Unassembled WGS sequence"/>
</dbReference>
<dbReference type="EMBL" id="JAWDGP010007673">
    <property type="protein sequence ID" value="KAK3709163.1"/>
    <property type="molecule type" value="Genomic_DNA"/>
</dbReference>
<feature type="compositionally biased region" description="Basic and acidic residues" evidence="5">
    <location>
        <begin position="335"/>
        <end position="351"/>
    </location>
</feature>
<organism evidence="7 8">
    <name type="scientific">Elysia crispata</name>
    <name type="common">lettuce slug</name>
    <dbReference type="NCBI Taxonomy" id="231223"/>
    <lineage>
        <taxon>Eukaryota</taxon>
        <taxon>Metazoa</taxon>
        <taxon>Spiralia</taxon>
        <taxon>Lophotrochozoa</taxon>
        <taxon>Mollusca</taxon>
        <taxon>Gastropoda</taxon>
        <taxon>Heterobranchia</taxon>
        <taxon>Euthyneura</taxon>
        <taxon>Panpulmonata</taxon>
        <taxon>Sacoglossa</taxon>
        <taxon>Placobranchoidea</taxon>
        <taxon>Plakobranchidae</taxon>
        <taxon>Elysia</taxon>
    </lineage>
</organism>
<comment type="caution">
    <text evidence="7">The sequence shown here is derived from an EMBL/GenBank/DDBJ whole genome shotgun (WGS) entry which is preliminary data.</text>
</comment>
<evidence type="ECO:0000256" key="2">
    <source>
        <dbReference type="ARBA" id="ARBA00022679"/>
    </source>
</evidence>
<evidence type="ECO:0000313" key="7">
    <source>
        <dbReference type="EMBL" id="KAK3709163.1"/>
    </source>
</evidence>
<feature type="compositionally biased region" description="Basic and acidic residues" evidence="5">
    <location>
        <begin position="264"/>
        <end position="274"/>
    </location>
</feature>
<name>A0AAE1CM24_9GAST</name>
<evidence type="ECO:0000256" key="4">
    <source>
        <dbReference type="ARBA" id="ARBA00023137"/>
    </source>
</evidence>
<protein>
    <recommendedName>
        <fullName evidence="1">receptor protein-tyrosine kinase</fullName>
        <ecNumber evidence="1">2.7.10.1</ecNumber>
    </recommendedName>
</protein>
<evidence type="ECO:0000256" key="5">
    <source>
        <dbReference type="SAM" id="MobiDB-lite"/>
    </source>
</evidence>
<keyword evidence="8" id="KW-1185">Reference proteome</keyword>
<keyword evidence="2" id="KW-0808">Transferase</keyword>
<dbReference type="InterPro" id="IPR044912">
    <property type="entry name" value="Egfr_JX_dom"/>
</dbReference>
<dbReference type="GO" id="GO:0004714">
    <property type="term" value="F:transmembrane receptor protein tyrosine kinase activity"/>
    <property type="evidence" value="ECO:0007669"/>
    <property type="project" value="UniProtKB-EC"/>
</dbReference>
<proteinExistence type="predicted"/>
<keyword evidence="4" id="KW-0829">Tyrosine-protein kinase</keyword>
<keyword evidence="6" id="KW-0472">Membrane</keyword>
<keyword evidence="6" id="KW-0812">Transmembrane</keyword>
<evidence type="ECO:0000256" key="1">
    <source>
        <dbReference type="ARBA" id="ARBA00011902"/>
    </source>
</evidence>
<accession>A0AAE1CM24</accession>
<reference evidence="7" key="1">
    <citation type="journal article" date="2023" name="G3 (Bethesda)">
        <title>A reference genome for the long-term kleptoplast-retaining sea slug Elysia crispata morphotype clarki.</title>
        <authorList>
            <person name="Eastman K.E."/>
            <person name="Pendleton A.L."/>
            <person name="Shaikh M.A."/>
            <person name="Suttiyut T."/>
            <person name="Ogas R."/>
            <person name="Tomko P."/>
            <person name="Gavelis G."/>
            <person name="Widhalm J.R."/>
            <person name="Wisecaver J.H."/>
        </authorList>
    </citation>
    <scope>NUCLEOTIDE SEQUENCE</scope>
    <source>
        <strain evidence="7">ECLA1</strain>
    </source>
</reference>
<keyword evidence="6" id="KW-1133">Transmembrane helix</keyword>
<feature type="transmembrane region" description="Helical" evidence="6">
    <location>
        <begin position="179"/>
        <end position="203"/>
    </location>
</feature>
<keyword evidence="3" id="KW-0418">Kinase</keyword>